<name>A0ABT8LGL8_9BACT</name>
<evidence type="ECO:0000256" key="2">
    <source>
        <dbReference type="SAM" id="Phobius"/>
    </source>
</evidence>
<dbReference type="PROSITE" id="PS50855">
    <property type="entry name" value="COX1"/>
    <property type="match status" value="1"/>
</dbReference>
<comment type="caution">
    <text evidence="5">The sequence shown here is derived from an EMBL/GenBank/DDBJ whole genome shotgun (WGS) entry which is preliminary data.</text>
</comment>
<keyword evidence="2" id="KW-0472">Membrane</keyword>
<feature type="transmembrane region" description="Helical" evidence="2">
    <location>
        <begin position="559"/>
        <end position="581"/>
    </location>
</feature>
<protein>
    <submittedName>
        <fullName evidence="5">Cbb3-type cytochrome c oxidase subunit I</fullName>
    </submittedName>
</protein>
<organism evidence="5 6">
    <name type="scientific">Agaribacillus aureus</name>
    <dbReference type="NCBI Taxonomy" id="3051825"/>
    <lineage>
        <taxon>Bacteria</taxon>
        <taxon>Pseudomonadati</taxon>
        <taxon>Bacteroidota</taxon>
        <taxon>Cytophagia</taxon>
        <taxon>Cytophagales</taxon>
        <taxon>Splendidivirgaceae</taxon>
        <taxon>Agaribacillus</taxon>
    </lineage>
</organism>
<keyword evidence="2" id="KW-0812">Transmembrane</keyword>
<dbReference type="Proteomes" id="UP001172083">
    <property type="component" value="Unassembled WGS sequence"/>
</dbReference>
<feature type="transmembrane region" description="Helical" evidence="2">
    <location>
        <begin position="478"/>
        <end position="499"/>
    </location>
</feature>
<feature type="transmembrane region" description="Helical" evidence="2">
    <location>
        <begin position="207"/>
        <end position="224"/>
    </location>
</feature>
<keyword evidence="2" id="KW-1133">Transmembrane helix</keyword>
<dbReference type="InterPro" id="IPR023616">
    <property type="entry name" value="Cyt_c_oxase-like_su1_dom"/>
</dbReference>
<keyword evidence="1" id="KW-0813">Transport</keyword>
<dbReference type="RefSeq" id="WP_346761396.1">
    <property type="nucleotide sequence ID" value="NZ_JAUJEB010000007.1"/>
</dbReference>
<proteinExistence type="predicted"/>
<feature type="transmembrane region" description="Helical" evidence="2">
    <location>
        <begin position="236"/>
        <end position="258"/>
    </location>
</feature>
<evidence type="ECO:0000256" key="1">
    <source>
        <dbReference type="ARBA" id="ARBA00022660"/>
    </source>
</evidence>
<reference evidence="5" key="1">
    <citation type="submission" date="2023-06" db="EMBL/GenBank/DDBJ databases">
        <title>Genomic of Agaribacillus aureum.</title>
        <authorList>
            <person name="Wang G."/>
        </authorList>
    </citation>
    <scope>NUCLEOTIDE SEQUENCE</scope>
    <source>
        <strain evidence="5">BMA12</strain>
    </source>
</reference>
<evidence type="ECO:0000259" key="4">
    <source>
        <dbReference type="PROSITE" id="PS50855"/>
    </source>
</evidence>
<keyword evidence="6" id="KW-1185">Reference proteome</keyword>
<accession>A0ABT8LGL8</accession>
<evidence type="ECO:0000313" key="6">
    <source>
        <dbReference type="Proteomes" id="UP001172083"/>
    </source>
</evidence>
<dbReference type="SUPFAM" id="SSF81442">
    <property type="entry name" value="Cytochrome c oxidase subunit I-like"/>
    <property type="match status" value="1"/>
</dbReference>
<evidence type="ECO:0000313" key="5">
    <source>
        <dbReference type="EMBL" id="MDN5216062.1"/>
    </source>
</evidence>
<feature type="transmembrane region" description="Helical" evidence="2">
    <location>
        <begin position="511"/>
        <end position="533"/>
    </location>
</feature>
<feature type="signal peptide" evidence="3">
    <location>
        <begin position="1"/>
        <end position="21"/>
    </location>
</feature>
<dbReference type="InterPro" id="IPR000883">
    <property type="entry name" value="Cyt_C_Oxase_1"/>
</dbReference>
<feature type="chain" id="PRO_5045605447" evidence="3">
    <location>
        <begin position="22"/>
        <end position="595"/>
    </location>
</feature>
<feature type="domain" description="Cytochrome oxidase subunit I profile" evidence="4">
    <location>
        <begin position="153"/>
        <end position="595"/>
    </location>
</feature>
<dbReference type="Gene3D" id="1.20.210.10">
    <property type="entry name" value="Cytochrome c oxidase-like, subunit I domain"/>
    <property type="match status" value="1"/>
</dbReference>
<dbReference type="Pfam" id="PF00115">
    <property type="entry name" value="COX1"/>
    <property type="match status" value="1"/>
</dbReference>
<feature type="transmembrane region" description="Helical" evidence="2">
    <location>
        <begin position="41"/>
        <end position="59"/>
    </location>
</feature>
<sequence>MKHFKTAMMFFALLAGPSLLALGTSKDAITNESLFSEGGIIGLIILSLVVVLALIIILLSRIGKLTFDLATRETKTRQQEIDEALETLSESQVDRLISRQNYFKFRVTGDELGGTEKPSDDRGLVSKLVKNLGPRITAEKRKNTTQASIEPEHRRLILGFIVTATFWLVFGSAIGEYLGIKFVAPELDKVSWLSFGRLRPVHTNTVFWGWASLGMIGLGYHVVPRTSNTNLFSYKIGWISLISINLAVILGNICLMAGINNGGGEYREYIWPVALLFATGLALTIYNYYQTIAKRKTTEIYVSNWYIMGAGIWTLILVTIAYLPFYQDGLGETIIQGYLMHQAVGMWFMTFTLGLVYYYLPRALNKPIYSYSLGVLAFWTQMLFYTLIGTHHFLFSPVPWWLQTVAIVFSIGMFIPVTAGTANFLLTIKGSWKMISDSYVLPFLFIGVIFYFVGSSQGSLQAFRFTSVIWHFTDFNVAHSHITMYGIISIFLWGFMYYLMPTITGRNPKEVLVGMHFWLAVIGLLLYVFPLMIGGTLKGLSWLNEEPFISSVVLMVPYWIWRAIGGSFMFLSHIVFAYNVYYMMKGPTLKIDNVK</sequence>
<feature type="transmembrane region" description="Helical" evidence="2">
    <location>
        <begin position="343"/>
        <end position="361"/>
    </location>
</feature>
<feature type="transmembrane region" description="Helical" evidence="2">
    <location>
        <begin position="400"/>
        <end position="426"/>
    </location>
</feature>
<feature type="transmembrane region" description="Helical" evidence="2">
    <location>
        <begin position="156"/>
        <end position="180"/>
    </location>
</feature>
<dbReference type="PANTHER" id="PTHR10422">
    <property type="entry name" value="CYTOCHROME C OXIDASE SUBUNIT 1"/>
    <property type="match status" value="1"/>
</dbReference>
<feature type="transmembrane region" description="Helical" evidence="2">
    <location>
        <begin position="368"/>
        <end position="388"/>
    </location>
</feature>
<feature type="transmembrane region" description="Helical" evidence="2">
    <location>
        <begin position="301"/>
        <end position="323"/>
    </location>
</feature>
<feature type="transmembrane region" description="Helical" evidence="2">
    <location>
        <begin position="270"/>
        <end position="289"/>
    </location>
</feature>
<dbReference type="PANTHER" id="PTHR10422:SF29">
    <property type="entry name" value="CYTOCHROME C OXIDASE SUBUNIT 1 HOMOLOG, BACTEROID"/>
    <property type="match status" value="1"/>
</dbReference>
<feature type="transmembrane region" description="Helical" evidence="2">
    <location>
        <begin position="438"/>
        <end position="458"/>
    </location>
</feature>
<keyword evidence="1" id="KW-0679">Respiratory chain</keyword>
<dbReference type="InterPro" id="IPR036927">
    <property type="entry name" value="Cyt_c_oxase-like_su1_sf"/>
</dbReference>
<evidence type="ECO:0000256" key="3">
    <source>
        <dbReference type="SAM" id="SignalP"/>
    </source>
</evidence>
<keyword evidence="1" id="KW-0249">Electron transport</keyword>
<keyword evidence="3" id="KW-0732">Signal</keyword>
<dbReference type="EMBL" id="JAUJEB010000007">
    <property type="protein sequence ID" value="MDN5216062.1"/>
    <property type="molecule type" value="Genomic_DNA"/>
</dbReference>
<gene>
    <name evidence="5" type="ORF">QQ020_28545</name>
</gene>